<dbReference type="VEuPathDB" id="FungiDB:P175DRAFT_0130721"/>
<dbReference type="GeneID" id="63809282"/>
<evidence type="ECO:0000313" key="3">
    <source>
        <dbReference type="Proteomes" id="UP000244073"/>
    </source>
</evidence>
<reference evidence="2 3" key="1">
    <citation type="journal article" date="2018" name="Proc. Natl. Acad. Sci. U.S.A.">
        <title>Linking secondary metabolites to gene clusters through genome sequencing of six diverse Aspergillus species.</title>
        <authorList>
            <person name="Kaerboelling I."/>
            <person name="Vesth T.C."/>
            <person name="Frisvad J.C."/>
            <person name="Nybo J.L."/>
            <person name="Theobald S."/>
            <person name="Kuo A."/>
            <person name="Bowyer P."/>
            <person name="Matsuda Y."/>
            <person name="Mondo S."/>
            <person name="Lyhne E.K."/>
            <person name="Kogle M.E."/>
            <person name="Clum A."/>
            <person name="Lipzen A."/>
            <person name="Salamov A."/>
            <person name="Ngan C.Y."/>
            <person name="Daum C."/>
            <person name="Chiniquy J."/>
            <person name="Barry K."/>
            <person name="LaButti K."/>
            <person name="Haridas S."/>
            <person name="Simmons B.A."/>
            <person name="Magnuson J.K."/>
            <person name="Mortensen U.H."/>
            <person name="Larsen T.O."/>
            <person name="Grigoriev I.V."/>
            <person name="Baker S.E."/>
            <person name="Andersen M.R."/>
        </authorList>
    </citation>
    <scope>NUCLEOTIDE SEQUENCE [LARGE SCALE GENOMIC DNA]</scope>
    <source>
        <strain evidence="2 3">IBT 24754</strain>
    </source>
</reference>
<evidence type="ECO:0000313" key="2">
    <source>
        <dbReference type="EMBL" id="PTU22394.1"/>
    </source>
</evidence>
<organism evidence="2 3">
    <name type="scientific">Aspergillus ochraceoroseus IBT 24754</name>
    <dbReference type="NCBI Taxonomy" id="1392256"/>
    <lineage>
        <taxon>Eukaryota</taxon>
        <taxon>Fungi</taxon>
        <taxon>Dikarya</taxon>
        <taxon>Ascomycota</taxon>
        <taxon>Pezizomycotina</taxon>
        <taxon>Eurotiomycetes</taxon>
        <taxon>Eurotiomycetidae</taxon>
        <taxon>Eurotiales</taxon>
        <taxon>Aspergillaceae</taxon>
        <taxon>Aspergillus</taxon>
        <taxon>Aspergillus subgen. Nidulantes</taxon>
    </lineage>
</organism>
<name>A0A2T5M1I7_9EURO</name>
<evidence type="ECO:0000256" key="1">
    <source>
        <dbReference type="SAM" id="Phobius"/>
    </source>
</evidence>
<keyword evidence="1" id="KW-0472">Membrane</keyword>
<gene>
    <name evidence="2" type="ORF">P175DRAFT_0130721</name>
</gene>
<dbReference type="Proteomes" id="UP000244073">
    <property type="component" value="Unassembled WGS sequence"/>
</dbReference>
<dbReference type="AlphaFoldDB" id="A0A2T5M1I7"/>
<feature type="transmembrane region" description="Helical" evidence="1">
    <location>
        <begin position="21"/>
        <end position="42"/>
    </location>
</feature>
<feature type="transmembrane region" description="Helical" evidence="1">
    <location>
        <begin position="54"/>
        <end position="80"/>
    </location>
</feature>
<sequence length="89" mass="10452">MIDWHTTILQADSQTRTGSQVVKFAFGVTCASLFSFLFSVHISSNHILISFHFISFHFFFFHFSPFLYLFVGFTLVSFYFDSLFMYVCM</sequence>
<keyword evidence="1" id="KW-1133">Transmembrane helix</keyword>
<accession>A0A2T5M1I7</accession>
<dbReference type="RefSeq" id="XP_040753786.1">
    <property type="nucleotide sequence ID" value="XM_040892400.1"/>
</dbReference>
<comment type="caution">
    <text evidence="2">The sequence shown here is derived from an EMBL/GenBank/DDBJ whole genome shotgun (WGS) entry which is preliminary data.</text>
</comment>
<protein>
    <submittedName>
        <fullName evidence="2">Uncharacterized protein</fullName>
    </submittedName>
</protein>
<proteinExistence type="predicted"/>
<keyword evidence="1" id="KW-0812">Transmembrane</keyword>
<dbReference type="EMBL" id="MSFN02000002">
    <property type="protein sequence ID" value="PTU22394.1"/>
    <property type="molecule type" value="Genomic_DNA"/>
</dbReference>